<dbReference type="InterPro" id="IPR036283">
    <property type="entry name" value="NOB1_Zf-like_sf"/>
</dbReference>
<accession>A0AAD3DBN3</accession>
<dbReference type="GO" id="GO:0031981">
    <property type="term" value="C:nuclear lumen"/>
    <property type="evidence" value="ECO:0007669"/>
    <property type="project" value="UniProtKB-ARBA"/>
</dbReference>
<feature type="compositionally biased region" description="Basic and acidic residues" evidence="5">
    <location>
        <begin position="186"/>
        <end position="212"/>
    </location>
</feature>
<evidence type="ECO:0000256" key="4">
    <source>
        <dbReference type="ARBA" id="ARBA00022801"/>
    </source>
</evidence>
<dbReference type="GO" id="GO:0046872">
    <property type="term" value="F:metal ion binding"/>
    <property type="evidence" value="ECO:0007669"/>
    <property type="project" value="UniProtKB-KW"/>
</dbReference>
<sequence length="745" mass="81672">MNGSWSGPSGSWATPSAPPADAGDKKTSKEKSQKKQHQGKSISTEEKYYAVVVDSGAIIKHTGFSTLHNTATRYITTQGVIDEIRDSKARSHLESLPFELEVRDPSPEGLSKMVEFSKKTGDYASLSAVDMHILALLYDLEKEGCKSVAHIREEPKRALTGKVTALKKEGESKQNKAEVDDEDGEDRSVDAEVEGSKRMTVEDAESFFKGDIDIPDTSSELEHNDKVHESSLVKNVAPSSWASLVNPNAASAPKKVNFKVQENEVSVATEALTHNFGSMKLPKKSDETNEGSGQFSDAEDDESLSLPDADIDDEISDDDEFASIGDDFSDEECDVYILDPEEVDEKKKNKANAIDKGTGNQTNSNLVSVDEELNFEFPSLAAASTVPYEGSDDEGEIGQQGSKINLEKAEEEFEIRREASLKPISKSGKLYNSFRGYKDIVKSSGVQMNQRKAEKKEDSEEAEIKAFNFANQPEKKPSEASKTMQSRVIGGAGFSGQSAEVDDDGEGWVTSAQEITSMKAMGTLDPFGGGSNTSRMTKPNENLPPKSCRAACATTDFAMQNVILQMNLELLSVDGVKVRKLKSWVTRCAACFHVYTGSENDGKRLFCERCGSSSLQRIAASVDGKTGRLKLHLKKNFKNKTRGTQFALPKPGSQNKYMGDLLLAEDQLMYGAWNQRVKMTKSNKEKQSIFGADIAATVGCHKDLTKRSDIKVGFGRKNPNATKFGRERRGKKKKATDKACGLKRY</sequence>
<feature type="compositionally biased region" description="Basic and acidic residues" evidence="5">
    <location>
        <begin position="220"/>
        <end position="231"/>
    </location>
</feature>
<evidence type="ECO:0000256" key="2">
    <source>
        <dbReference type="ARBA" id="ARBA00022722"/>
    </source>
</evidence>
<dbReference type="Gene3D" id="3.40.50.1010">
    <property type="entry name" value="5'-nuclease"/>
    <property type="match status" value="1"/>
</dbReference>
<dbReference type="Gene3D" id="6.20.210.10">
    <property type="entry name" value="Nin one binding (NOB1), Zn-ribbon-like"/>
    <property type="match status" value="1"/>
</dbReference>
<reference evidence="8 9" key="1">
    <citation type="journal article" date="2021" name="Sci. Rep.">
        <title>The genome of the diatom Chaetoceros tenuissimus carries an ancient integrated fragment of an extant virus.</title>
        <authorList>
            <person name="Hongo Y."/>
            <person name="Kimura K."/>
            <person name="Takaki Y."/>
            <person name="Yoshida Y."/>
            <person name="Baba S."/>
            <person name="Kobayashi G."/>
            <person name="Nagasaki K."/>
            <person name="Hano T."/>
            <person name="Tomaru Y."/>
        </authorList>
    </citation>
    <scope>NUCLEOTIDE SEQUENCE [LARGE SCALE GENOMIC DNA]</scope>
    <source>
        <strain evidence="8 9">NIES-3715</strain>
    </source>
</reference>
<feature type="compositionally biased region" description="Basic residues" evidence="5">
    <location>
        <begin position="726"/>
        <end position="745"/>
    </location>
</feature>
<name>A0AAD3DBN3_9STRA</name>
<evidence type="ECO:0000259" key="6">
    <source>
        <dbReference type="Pfam" id="PF08772"/>
    </source>
</evidence>
<feature type="domain" description="Ribonuclease PIN" evidence="7">
    <location>
        <begin position="51"/>
        <end position="140"/>
    </location>
</feature>
<organism evidence="8 9">
    <name type="scientific">Chaetoceros tenuissimus</name>
    <dbReference type="NCBI Taxonomy" id="426638"/>
    <lineage>
        <taxon>Eukaryota</taxon>
        <taxon>Sar</taxon>
        <taxon>Stramenopiles</taxon>
        <taxon>Ochrophyta</taxon>
        <taxon>Bacillariophyta</taxon>
        <taxon>Coscinodiscophyceae</taxon>
        <taxon>Chaetocerotophycidae</taxon>
        <taxon>Chaetocerotales</taxon>
        <taxon>Chaetocerotaceae</taxon>
        <taxon>Chaetoceros</taxon>
    </lineage>
</organism>
<dbReference type="Pfam" id="PF08772">
    <property type="entry name" value="Zn_ribbon_NOB1"/>
    <property type="match status" value="1"/>
</dbReference>
<comment type="similarity">
    <text evidence="1">Belongs to the NOB1 family.</text>
</comment>
<feature type="compositionally biased region" description="Polar residues" evidence="5">
    <location>
        <begin position="1"/>
        <end position="14"/>
    </location>
</feature>
<dbReference type="Pfam" id="PF17146">
    <property type="entry name" value="PIN_6"/>
    <property type="match status" value="1"/>
</dbReference>
<dbReference type="SUPFAM" id="SSF144206">
    <property type="entry name" value="NOB1 zinc finger-like"/>
    <property type="match status" value="1"/>
</dbReference>
<dbReference type="AlphaFoldDB" id="A0AAD3DBN3"/>
<dbReference type="InterPro" id="IPR014881">
    <property type="entry name" value="NOB1_Zn-bd"/>
</dbReference>
<feature type="compositionally biased region" description="Basic and acidic residues" evidence="5">
    <location>
        <begin position="22"/>
        <end position="33"/>
    </location>
</feature>
<feature type="compositionally biased region" description="Basic and acidic residues" evidence="5">
    <location>
        <begin position="166"/>
        <end position="178"/>
    </location>
</feature>
<feature type="domain" description="Nin one binding (NOB1) Zn-ribbon-like" evidence="6">
    <location>
        <begin position="578"/>
        <end position="652"/>
    </location>
</feature>
<dbReference type="GO" id="GO:0030688">
    <property type="term" value="C:preribosome, small subunit precursor"/>
    <property type="evidence" value="ECO:0007669"/>
    <property type="project" value="TreeGrafter"/>
</dbReference>
<keyword evidence="2" id="KW-0540">Nuclease</keyword>
<dbReference type="PANTHER" id="PTHR12814">
    <property type="entry name" value="RNA-BINDING PROTEIN NOB1"/>
    <property type="match status" value="1"/>
</dbReference>
<feature type="region of interest" description="Disordered" evidence="5">
    <location>
        <begin position="1"/>
        <end position="43"/>
    </location>
</feature>
<dbReference type="PANTHER" id="PTHR12814:SF2">
    <property type="entry name" value="RNA-BINDING PROTEIN NOB1"/>
    <property type="match status" value="1"/>
</dbReference>
<keyword evidence="3" id="KW-0479">Metal-binding</keyword>
<keyword evidence="9" id="KW-1185">Reference proteome</keyword>
<dbReference type="CDD" id="cd09876">
    <property type="entry name" value="PIN_Nob1-like"/>
    <property type="match status" value="1"/>
</dbReference>
<proteinExistence type="inferred from homology"/>
<evidence type="ECO:0000256" key="3">
    <source>
        <dbReference type="ARBA" id="ARBA00022723"/>
    </source>
</evidence>
<comment type="caution">
    <text evidence="8">The sequence shown here is derived from an EMBL/GenBank/DDBJ whole genome shotgun (WGS) entry which is preliminary data.</text>
</comment>
<feature type="region of interest" description="Disordered" evidence="5">
    <location>
        <begin position="717"/>
        <end position="745"/>
    </location>
</feature>
<dbReference type="InterPro" id="IPR033411">
    <property type="entry name" value="Ribonuclease_PIN"/>
</dbReference>
<dbReference type="GO" id="GO:0016787">
    <property type="term" value="F:hydrolase activity"/>
    <property type="evidence" value="ECO:0007669"/>
    <property type="project" value="UniProtKB-KW"/>
</dbReference>
<dbReference type="EMBL" id="BLLK01000069">
    <property type="protein sequence ID" value="GFH61027.1"/>
    <property type="molecule type" value="Genomic_DNA"/>
</dbReference>
<evidence type="ECO:0000313" key="9">
    <source>
        <dbReference type="Proteomes" id="UP001054902"/>
    </source>
</evidence>
<protein>
    <submittedName>
        <fullName evidence="8">RNA-binding protein NOB1</fullName>
    </submittedName>
</protein>
<feature type="compositionally biased region" description="Acidic residues" evidence="5">
    <location>
        <begin position="297"/>
        <end position="329"/>
    </location>
</feature>
<dbReference type="FunFam" id="3.40.50.1010:FF:000020">
    <property type="entry name" value="20S-pre-rRNA D-site endonuclease NOB1"/>
    <property type="match status" value="1"/>
</dbReference>
<feature type="region of interest" description="Disordered" evidence="5">
    <location>
        <begin position="162"/>
        <end position="232"/>
    </location>
</feature>
<dbReference type="Proteomes" id="UP001054902">
    <property type="component" value="Unassembled WGS sequence"/>
</dbReference>
<gene>
    <name evidence="8" type="ORF">CTEN210_17503</name>
</gene>
<dbReference type="InterPro" id="IPR039907">
    <property type="entry name" value="NOB1"/>
</dbReference>
<evidence type="ECO:0000313" key="8">
    <source>
        <dbReference type="EMBL" id="GFH61027.1"/>
    </source>
</evidence>
<evidence type="ECO:0000259" key="7">
    <source>
        <dbReference type="Pfam" id="PF17146"/>
    </source>
</evidence>
<evidence type="ECO:0000256" key="5">
    <source>
        <dbReference type="SAM" id="MobiDB-lite"/>
    </source>
</evidence>
<dbReference type="GO" id="GO:0030490">
    <property type="term" value="P:maturation of SSU-rRNA"/>
    <property type="evidence" value="ECO:0007669"/>
    <property type="project" value="TreeGrafter"/>
</dbReference>
<evidence type="ECO:0000256" key="1">
    <source>
        <dbReference type="ARBA" id="ARBA00005858"/>
    </source>
</evidence>
<feature type="region of interest" description="Disordered" evidence="5">
    <location>
        <begin position="273"/>
        <end position="329"/>
    </location>
</feature>
<keyword evidence="4" id="KW-0378">Hydrolase</keyword>
<dbReference type="GO" id="GO:0005737">
    <property type="term" value="C:cytoplasm"/>
    <property type="evidence" value="ECO:0007669"/>
    <property type="project" value="UniProtKB-ARBA"/>
</dbReference>
<dbReference type="GO" id="GO:0004521">
    <property type="term" value="F:RNA endonuclease activity"/>
    <property type="evidence" value="ECO:0007669"/>
    <property type="project" value="UniProtKB-ARBA"/>
</dbReference>